<dbReference type="Pfam" id="PF00535">
    <property type="entry name" value="Glycos_transf_2"/>
    <property type="match status" value="1"/>
</dbReference>
<dbReference type="PANTHER" id="PTHR43685">
    <property type="entry name" value="GLYCOSYLTRANSFERASE"/>
    <property type="match status" value="1"/>
</dbReference>
<dbReference type="AlphaFoldDB" id="A0A6H0UB86"/>
<evidence type="ECO:0000313" key="6">
    <source>
        <dbReference type="EMBL" id="QIW53042.1"/>
    </source>
</evidence>
<accession>A0A6H0UB86</accession>
<organism evidence="6 7">
    <name type="scientific">Pseudolactococcus raffinolactis</name>
    <dbReference type="NCBI Taxonomy" id="1366"/>
    <lineage>
        <taxon>Bacteria</taxon>
        <taxon>Bacillati</taxon>
        <taxon>Bacillota</taxon>
        <taxon>Bacilli</taxon>
        <taxon>Lactobacillales</taxon>
        <taxon>Streptococcaceae</taxon>
        <taxon>Pseudolactococcus</taxon>
    </lineage>
</organism>
<evidence type="ECO:0000256" key="1">
    <source>
        <dbReference type="ARBA" id="ARBA00006739"/>
    </source>
</evidence>
<dbReference type="EMBL" id="CP047616">
    <property type="protein sequence ID" value="QIW53042.1"/>
    <property type="molecule type" value="Genomic_DNA"/>
</dbReference>
<dbReference type="Proteomes" id="UP000501945">
    <property type="component" value="Chromosome"/>
</dbReference>
<evidence type="ECO:0000259" key="5">
    <source>
        <dbReference type="Pfam" id="PF00535"/>
    </source>
</evidence>
<reference evidence="6 7" key="1">
    <citation type="submission" date="2019-12" db="EMBL/GenBank/DDBJ databases">
        <title>Whole genome sequences of Lactococcus raffinolactis strains isolated from sewage.</title>
        <authorList>
            <person name="Ybazeta G."/>
            <person name="Ross M."/>
            <person name="Brabant-Kirwan D."/>
            <person name="Saleh M."/>
            <person name="Dillon J.A."/>
            <person name="Splinter K."/>
            <person name="Nokhbeh R."/>
        </authorList>
    </citation>
    <scope>NUCLEOTIDE SEQUENCE [LARGE SCALE GENOMIC DNA]</scope>
    <source>
        <strain evidence="6 7">Lr_19_5</strain>
    </source>
</reference>
<dbReference type="GO" id="GO:0016757">
    <property type="term" value="F:glycosyltransferase activity"/>
    <property type="evidence" value="ECO:0007669"/>
    <property type="project" value="UniProtKB-KW"/>
</dbReference>
<evidence type="ECO:0000256" key="4">
    <source>
        <dbReference type="SAM" id="Coils"/>
    </source>
</evidence>
<protein>
    <submittedName>
        <fullName evidence="6">Glycosyltransferase</fullName>
    </submittedName>
</protein>
<sequence>MDNQRNQPKVSVLMAVKNSEKFVGQTIQSVLDQTFTNFEFIILDDGSTDASTQIIKQYAEADSRIKAFYLTSSIGIPCGFKYTVEKGMGEYLARIDGDDFWEPSKLTKQVALLDEKPEIGASSTFVTVVDEQGEPLDNQASQGRLAHFNAQNRSHEEWLRTFVLEGSRSAHPSMMVRKSVVDTVGNYNPLLWQLNDFDLWLRILAKYPIEIIEEPLLNYRWFPEEGGNVSSYSEAVMHRTMFEASIVFDDYFEKVPNALFYLAFKQEIDAEFSFSDYTEDEKTLIKYLILRTIQSVSWSQDAIHLIALKQLGNAIKHHQVSERLLKQMDLTPIGFIRYDDFPIFYNGSDVSPTTSTQNHLDDLHDYSESLLNLSKVYESKIEYLEKTLKETQDLMKLYKEQKEYYEVQQIEKEALQAELEAYHTMPIRQMIKKMREK</sequence>
<dbReference type="RefSeq" id="WP_167838348.1">
    <property type="nucleotide sequence ID" value="NZ_CP047616.1"/>
</dbReference>
<evidence type="ECO:0000313" key="7">
    <source>
        <dbReference type="Proteomes" id="UP000501945"/>
    </source>
</evidence>
<dbReference type="InterPro" id="IPR029044">
    <property type="entry name" value="Nucleotide-diphossugar_trans"/>
</dbReference>
<comment type="similarity">
    <text evidence="1">Belongs to the glycosyltransferase 2 family.</text>
</comment>
<keyword evidence="2" id="KW-0328">Glycosyltransferase</keyword>
<evidence type="ECO:0000256" key="3">
    <source>
        <dbReference type="ARBA" id="ARBA00022679"/>
    </source>
</evidence>
<keyword evidence="4" id="KW-0175">Coiled coil</keyword>
<name>A0A6H0UB86_9LACT</name>
<feature type="coiled-coil region" evidence="4">
    <location>
        <begin position="381"/>
        <end position="418"/>
    </location>
</feature>
<evidence type="ECO:0000256" key="2">
    <source>
        <dbReference type="ARBA" id="ARBA00022676"/>
    </source>
</evidence>
<dbReference type="InterPro" id="IPR001173">
    <property type="entry name" value="Glyco_trans_2-like"/>
</dbReference>
<feature type="domain" description="Glycosyltransferase 2-like" evidence="5">
    <location>
        <begin position="11"/>
        <end position="148"/>
    </location>
</feature>
<dbReference type="Gene3D" id="3.90.550.10">
    <property type="entry name" value="Spore Coat Polysaccharide Biosynthesis Protein SpsA, Chain A"/>
    <property type="match status" value="1"/>
</dbReference>
<keyword evidence="3 6" id="KW-0808">Transferase</keyword>
<proteinExistence type="inferred from homology"/>
<dbReference type="InterPro" id="IPR050834">
    <property type="entry name" value="Glycosyltransf_2"/>
</dbReference>
<dbReference type="SUPFAM" id="SSF53448">
    <property type="entry name" value="Nucleotide-diphospho-sugar transferases"/>
    <property type="match status" value="1"/>
</dbReference>
<dbReference type="PANTHER" id="PTHR43685:SF5">
    <property type="entry name" value="GLYCOSYLTRANSFERASE EPSE-RELATED"/>
    <property type="match status" value="1"/>
</dbReference>
<gene>
    <name evidence="6" type="ORF">GU336_02110</name>
</gene>